<feature type="compositionally biased region" description="Low complexity" evidence="1">
    <location>
        <begin position="685"/>
        <end position="698"/>
    </location>
</feature>
<dbReference type="InterPro" id="IPR036249">
    <property type="entry name" value="Thioredoxin-like_sf"/>
</dbReference>
<dbReference type="Gene3D" id="3.40.30.10">
    <property type="entry name" value="Glutaredoxin"/>
    <property type="match status" value="1"/>
</dbReference>
<dbReference type="SUPFAM" id="SSF52833">
    <property type="entry name" value="Thioredoxin-like"/>
    <property type="match status" value="1"/>
</dbReference>
<evidence type="ECO:0000313" key="3">
    <source>
        <dbReference type="EMBL" id="OLO47938.1"/>
    </source>
</evidence>
<reference evidence="3 4" key="1">
    <citation type="submission" date="2016-12" db="EMBL/GenBank/DDBJ databases">
        <title>Genomic comparison of strains in the 'Actinomyces naeslundii' group.</title>
        <authorList>
            <person name="Mughal S.R."/>
            <person name="Do T."/>
            <person name="Gilbert S.C."/>
            <person name="Witherden E.A."/>
            <person name="Didelot X."/>
            <person name="Beighton D."/>
        </authorList>
    </citation>
    <scope>NUCLEOTIDE SEQUENCE [LARGE SCALE GENOMIC DNA]</scope>
    <source>
        <strain evidence="3 4">P6N</strain>
    </source>
</reference>
<gene>
    <name evidence="3" type="ORF">BKH28_10755</name>
</gene>
<dbReference type="InterPro" id="IPR002109">
    <property type="entry name" value="Glutaredoxin"/>
</dbReference>
<dbReference type="AlphaFoldDB" id="A0A1Q8VIK2"/>
<name>A0A1Q8VIK2_9ACTO</name>
<dbReference type="PANTHER" id="PTHR34386">
    <property type="entry name" value="GLUTAREDOXIN"/>
    <property type="match status" value="1"/>
</dbReference>
<dbReference type="EMBL" id="MSKL01000027">
    <property type="protein sequence ID" value="OLO47938.1"/>
    <property type="molecule type" value="Genomic_DNA"/>
</dbReference>
<feature type="region of interest" description="Disordered" evidence="1">
    <location>
        <begin position="685"/>
        <end position="726"/>
    </location>
</feature>
<dbReference type="PANTHER" id="PTHR34386:SF1">
    <property type="entry name" value="GLUTAREDOXIN-LIKE PROTEIN NRDH"/>
    <property type="match status" value="1"/>
</dbReference>
<dbReference type="CDD" id="cd02976">
    <property type="entry name" value="NrdH"/>
    <property type="match status" value="1"/>
</dbReference>
<dbReference type="InterPro" id="IPR051548">
    <property type="entry name" value="Grx-like_ET"/>
</dbReference>
<dbReference type="PROSITE" id="PS51354">
    <property type="entry name" value="GLUTAREDOXIN_2"/>
    <property type="match status" value="1"/>
</dbReference>
<feature type="domain" description="Glutaredoxin" evidence="2">
    <location>
        <begin position="615"/>
        <end position="670"/>
    </location>
</feature>
<dbReference type="Proteomes" id="UP000186394">
    <property type="component" value="Unassembled WGS sequence"/>
</dbReference>
<dbReference type="GO" id="GO:0009055">
    <property type="term" value="F:electron transfer activity"/>
    <property type="evidence" value="ECO:0007669"/>
    <property type="project" value="TreeGrafter"/>
</dbReference>
<protein>
    <recommendedName>
        <fullName evidence="2">Glutaredoxin domain-containing protein</fullName>
    </recommendedName>
</protein>
<accession>A0A1Q8VIK2</accession>
<proteinExistence type="predicted"/>
<comment type="caution">
    <text evidence="3">The sequence shown here is derived from an EMBL/GenBank/DDBJ whole genome shotgun (WGS) entry which is preliminary data.</text>
</comment>
<evidence type="ECO:0000256" key="1">
    <source>
        <dbReference type="SAM" id="MobiDB-lite"/>
    </source>
</evidence>
<dbReference type="RefSeq" id="WP_075418798.1">
    <property type="nucleotide sequence ID" value="NZ_MSKL01000027.1"/>
</dbReference>
<evidence type="ECO:0000313" key="4">
    <source>
        <dbReference type="Proteomes" id="UP000186394"/>
    </source>
</evidence>
<sequence>MSEGFTEPVVYVDETHAGVLYGVTENVPEQVRTLIEGLQAPTRLRRGVDWAGGQPAGVPDIVDVEVLWDEQNQEVTYSVPGVQDRSVALSDLAEELGRDWEHYLSNSALAGELLGRLDAVLPEGIDAEEVTTRFDPQAGAVTADVELVPVPTFDGSFTRGMRGQIGVSRYGFDLDLEGDVPARQLSEADARLVLSDAVARANQEPVSVAFEEIWPYAVPFTEHGLEVADPVVRPDGTVRVQVLTPAADAGGWLGGARAEQAVTFFLDRDASGRDNGLAIRPGGSLTRELRDGTLAADDERIVEWLSPDLAVDPGVREMTDAQAAATILGMRPETFDAAAQSIEAGLRSAERELAHPTRSTAAFHMLNEQAARLKRQVLHGVPESELSTSLDMERGRVWVRPKVMDSSHRPITVGANPEGQTFEVVDRKEVPNGEVGPWTDPQPLSDEQRAAGSRLVSEREATWDVDNAVLRDGEQSVATTWASMRVASSAGWWELQEASALERWAQAQATLAGGDARVSVFETSPGNPLEAGAAGRLLEMRGNGMDCRVITTSPGQVTVATPAGKSTMTTAEMMDQVRATWPDTTTDALSTATPMPATEREQDASQVQAEAPELTVYTTPNCPGCKMTRRQLDKAGVAYEAIDLSSRPDLVEQFRAEGLRQAPIIEVDGQRTAGFNPDRIKAIVAAATPQQAPGTPGPSDGGGGGGRPTHTPQQQRPRARGEGMHL</sequence>
<organism evidence="3 4">
    <name type="scientific">Actinomyces oris</name>
    <dbReference type="NCBI Taxonomy" id="544580"/>
    <lineage>
        <taxon>Bacteria</taxon>
        <taxon>Bacillati</taxon>
        <taxon>Actinomycetota</taxon>
        <taxon>Actinomycetes</taxon>
        <taxon>Actinomycetales</taxon>
        <taxon>Actinomycetaceae</taxon>
        <taxon>Actinomyces</taxon>
    </lineage>
</organism>
<dbReference type="GO" id="GO:0045454">
    <property type="term" value="P:cell redox homeostasis"/>
    <property type="evidence" value="ECO:0007669"/>
    <property type="project" value="TreeGrafter"/>
</dbReference>
<dbReference type="Pfam" id="PF00462">
    <property type="entry name" value="Glutaredoxin"/>
    <property type="match status" value="1"/>
</dbReference>
<evidence type="ECO:0000259" key="2">
    <source>
        <dbReference type="Pfam" id="PF00462"/>
    </source>
</evidence>